<reference evidence="3" key="2">
    <citation type="submission" date="2024-10" db="UniProtKB">
        <authorList>
            <consortium name="EnsemblProtists"/>
        </authorList>
    </citation>
    <scope>IDENTIFICATION</scope>
</reference>
<dbReference type="GeneID" id="17285611"/>
<reference evidence="4" key="1">
    <citation type="journal article" date="2013" name="Nature">
        <title>Pan genome of the phytoplankton Emiliania underpins its global distribution.</title>
        <authorList>
            <person name="Read B.A."/>
            <person name="Kegel J."/>
            <person name="Klute M.J."/>
            <person name="Kuo A."/>
            <person name="Lefebvre S.C."/>
            <person name="Maumus F."/>
            <person name="Mayer C."/>
            <person name="Miller J."/>
            <person name="Monier A."/>
            <person name="Salamov A."/>
            <person name="Young J."/>
            <person name="Aguilar M."/>
            <person name="Claverie J.M."/>
            <person name="Frickenhaus S."/>
            <person name="Gonzalez K."/>
            <person name="Herman E.K."/>
            <person name="Lin Y.C."/>
            <person name="Napier J."/>
            <person name="Ogata H."/>
            <person name="Sarno A.F."/>
            <person name="Shmutz J."/>
            <person name="Schroeder D."/>
            <person name="de Vargas C."/>
            <person name="Verret F."/>
            <person name="von Dassow P."/>
            <person name="Valentin K."/>
            <person name="Van de Peer Y."/>
            <person name="Wheeler G."/>
            <person name="Dacks J.B."/>
            <person name="Delwiche C.F."/>
            <person name="Dyhrman S.T."/>
            <person name="Glockner G."/>
            <person name="John U."/>
            <person name="Richards T."/>
            <person name="Worden A.Z."/>
            <person name="Zhang X."/>
            <person name="Grigoriev I.V."/>
            <person name="Allen A.E."/>
            <person name="Bidle K."/>
            <person name="Borodovsky M."/>
            <person name="Bowler C."/>
            <person name="Brownlee C."/>
            <person name="Cock J.M."/>
            <person name="Elias M."/>
            <person name="Gladyshev V.N."/>
            <person name="Groth M."/>
            <person name="Guda C."/>
            <person name="Hadaegh A."/>
            <person name="Iglesias-Rodriguez M.D."/>
            <person name="Jenkins J."/>
            <person name="Jones B.M."/>
            <person name="Lawson T."/>
            <person name="Leese F."/>
            <person name="Lindquist E."/>
            <person name="Lobanov A."/>
            <person name="Lomsadze A."/>
            <person name="Malik S.B."/>
            <person name="Marsh M.E."/>
            <person name="Mackinder L."/>
            <person name="Mock T."/>
            <person name="Mueller-Roeber B."/>
            <person name="Pagarete A."/>
            <person name="Parker M."/>
            <person name="Probert I."/>
            <person name="Quesneville H."/>
            <person name="Raines C."/>
            <person name="Rensing S.A."/>
            <person name="Riano-Pachon D.M."/>
            <person name="Richier S."/>
            <person name="Rokitta S."/>
            <person name="Shiraiwa Y."/>
            <person name="Soanes D.M."/>
            <person name="van der Giezen M."/>
            <person name="Wahlund T.M."/>
            <person name="Williams B."/>
            <person name="Wilson W."/>
            <person name="Wolfe G."/>
            <person name="Wurch L.L."/>
        </authorList>
    </citation>
    <scope>NUCLEOTIDE SEQUENCE</scope>
</reference>
<dbReference type="AlphaFoldDB" id="A0A0D3KX55"/>
<proteinExistence type="predicted"/>
<name>A0A0D3KX55_EMIH1</name>
<feature type="transmembrane region" description="Helical" evidence="2">
    <location>
        <begin position="182"/>
        <end position="208"/>
    </location>
</feature>
<protein>
    <submittedName>
        <fullName evidence="3">Uncharacterized protein</fullName>
    </submittedName>
</protein>
<keyword evidence="2" id="KW-1133">Transmembrane helix</keyword>
<dbReference type="PaxDb" id="2903-EOD40340"/>
<sequence>MFSNWGMQTGTPAGEHIYAFTVAAAGTIVFDTCGSGLDTVVSVFTSGLAKKVAQGDDSIACGKQAILTASLDAGAYDLVVEGYYKSEGTYTLTETTECYTDIASKNHVRRCVVAPWLGISYDTHFDTPEDVETCLVQPSSPPPALPPALPPRPPLDPLDSFAAAVKKALGADSLPANDIRLVLAPIVVGPFACCLLGLASLGCLYLCMPHGVKRSPPRSLLSDDGAKAAADFAMDFGPAASAHSGGGGRGAASRRSTRQSSSIALRSPAGRLSNSKPRRYNGYECLCVAVLQCAVREQASVEAEMLRTTNP</sequence>
<keyword evidence="2" id="KW-0472">Membrane</keyword>
<feature type="compositionally biased region" description="Low complexity" evidence="1">
    <location>
        <begin position="251"/>
        <end position="264"/>
    </location>
</feature>
<evidence type="ECO:0000256" key="2">
    <source>
        <dbReference type="SAM" id="Phobius"/>
    </source>
</evidence>
<dbReference type="EnsemblProtists" id="EOD40340">
    <property type="protein sequence ID" value="EOD40340"/>
    <property type="gene ID" value="EMIHUDRAFT_222780"/>
</dbReference>
<dbReference type="KEGG" id="ehx:EMIHUDRAFT_222780"/>
<keyword evidence="4" id="KW-1185">Reference proteome</keyword>
<dbReference type="Gene3D" id="2.60.120.380">
    <property type="match status" value="1"/>
</dbReference>
<dbReference type="Proteomes" id="UP000013827">
    <property type="component" value="Unassembled WGS sequence"/>
</dbReference>
<evidence type="ECO:0000313" key="4">
    <source>
        <dbReference type="Proteomes" id="UP000013827"/>
    </source>
</evidence>
<dbReference type="RefSeq" id="XP_005792769.1">
    <property type="nucleotide sequence ID" value="XM_005792712.1"/>
</dbReference>
<feature type="region of interest" description="Disordered" evidence="1">
    <location>
        <begin position="241"/>
        <end position="273"/>
    </location>
</feature>
<keyword evidence="2" id="KW-0812">Transmembrane</keyword>
<evidence type="ECO:0000313" key="3">
    <source>
        <dbReference type="EnsemblProtists" id="EOD40340"/>
    </source>
</evidence>
<dbReference type="HOGENOM" id="CLU_895526_0_0_1"/>
<organism evidence="3 4">
    <name type="scientific">Emiliania huxleyi (strain CCMP1516)</name>
    <dbReference type="NCBI Taxonomy" id="280463"/>
    <lineage>
        <taxon>Eukaryota</taxon>
        <taxon>Haptista</taxon>
        <taxon>Haptophyta</taxon>
        <taxon>Prymnesiophyceae</taxon>
        <taxon>Isochrysidales</taxon>
        <taxon>Noelaerhabdaceae</taxon>
        <taxon>Emiliania</taxon>
    </lineage>
</organism>
<accession>A0A0D3KX55</accession>
<evidence type="ECO:0000256" key="1">
    <source>
        <dbReference type="SAM" id="MobiDB-lite"/>
    </source>
</evidence>